<name>A0AAJ6ZQI4_PAPXU</name>
<dbReference type="InterPro" id="IPR052618">
    <property type="entry name" value="ComplexI_NDUFA12"/>
</dbReference>
<dbReference type="RefSeq" id="XP_013177344.1">
    <property type="nucleotide sequence ID" value="XM_013321890.1"/>
</dbReference>
<comment type="similarity">
    <text evidence="1">Belongs to the complex I NDUFA12 subunit family.</text>
</comment>
<dbReference type="RefSeq" id="XP_013177346.1">
    <property type="nucleotide sequence ID" value="XM_013321892.1"/>
</dbReference>
<dbReference type="Proteomes" id="UP000694872">
    <property type="component" value="Unplaced"/>
</dbReference>
<feature type="region of interest" description="Disordered" evidence="2">
    <location>
        <begin position="113"/>
        <end position="148"/>
    </location>
</feature>
<protein>
    <submittedName>
        <fullName evidence="3 4">Mimitin, mitochondrial</fullName>
    </submittedName>
</protein>
<dbReference type="AlphaFoldDB" id="A0AAJ6ZQI4"/>
<evidence type="ECO:0000313" key="4">
    <source>
        <dbReference type="RefSeq" id="XP_013177345.1"/>
    </source>
</evidence>
<reference evidence="3 4" key="1">
    <citation type="submission" date="2025-04" db="UniProtKB">
        <authorList>
            <consortium name="RefSeq"/>
        </authorList>
    </citation>
    <scope>IDENTIFICATION</scope>
</reference>
<dbReference type="InterPro" id="IPR007763">
    <property type="entry name" value="NDUFA12"/>
</dbReference>
<evidence type="ECO:0000313" key="3">
    <source>
        <dbReference type="RefSeq" id="XP_013177344.1"/>
    </source>
</evidence>
<dbReference type="KEGG" id="pxu:106124883"/>
<dbReference type="PANTHER" id="PTHR32470">
    <property type="entry name" value="ADH DEHYDROGENASE [UBIQUINONE] 1 ALPHA SUBCOMPLEX ASSEMBLY FACTOR 2"/>
    <property type="match status" value="1"/>
</dbReference>
<evidence type="ECO:0000256" key="2">
    <source>
        <dbReference type="SAM" id="MobiDB-lite"/>
    </source>
</evidence>
<dbReference type="GO" id="GO:0005739">
    <property type="term" value="C:mitochondrion"/>
    <property type="evidence" value="ECO:0007669"/>
    <property type="project" value="TreeGrafter"/>
</dbReference>
<accession>A0AAJ6ZQI4</accession>
<evidence type="ECO:0000256" key="1">
    <source>
        <dbReference type="ARBA" id="ARBA00007355"/>
    </source>
</evidence>
<evidence type="ECO:0000313" key="5">
    <source>
        <dbReference type="RefSeq" id="XP_013177346.1"/>
    </source>
</evidence>
<dbReference type="Pfam" id="PF05071">
    <property type="entry name" value="NDUFA12"/>
    <property type="match status" value="1"/>
</dbReference>
<organism evidence="5">
    <name type="scientific">Papilio xuthus</name>
    <name type="common">Asian swallowtail butterfly</name>
    <dbReference type="NCBI Taxonomy" id="66420"/>
    <lineage>
        <taxon>Eukaryota</taxon>
        <taxon>Metazoa</taxon>
        <taxon>Ecdysozoa</taxon>
        <taxon>Arthropoda</taxon>
        <taxon>Hexapoda</taxon>
        <taxon>Insecta</taxon>
        <taxon>Pterygota</taxon>
        <taxon>Neoptera</taxon>
        <taxon>Endopterygota</taxon>
        <taxon>Lepidoptera</taxon>
        <taxon>Glossata</taxon>
        <taxon>Ditrysia</taxon>
        <taxon>Papilionoidea</taxon>
        <taxon>Papilionidae</taxon>
        <taxon>Papilioninae</taxon>
        <taxon>Papilio</taxon>
    </lineage>
</organism>
<dbReference type="GO" id="GO:0032981">
    <property type="term" value="P:mitochondrial respiratory chain complex I assembly"/>
    <property type="evidence" value="ECO:0007669"/>
    <property type="project" value="TreeGrafter"/>
</dbReference>
<dbReference type="GeneID" id="106124883"/>
<dbReference type="PANTHER" id="PTHR32470:SF2">
    <property type="entry name" value="NADH DEHYDROGENASE [UBIQUINONE] 1 ALPHA SUBCOMPLEX ASSEMBLY FACTOR 2"/>
    <property type="match status" value="1"/>
</dbReference>
<proteinExistence type="inferred from homology"/>
<dbReference type="RefSeq" id="XP_013177345.1">
    <property type="nucleotide sequence ID" value="XM_013321891.1"/>
</dbReference>
<feature type="region of interest" description="Disordered" evidence="2">
    <location>
        <begin position="48"/>
        <end position="69"/>
    </location>
</feature>
<dbReference type="GO" id="GO:0045271">
    <property type="term" value="C:respiratory chain complex I"/>
    <property type="evidence" value="ECO:0007669"/>
    <property type="project" value="InterPro"/>
</dbReference>
<sequence>MSNGPHRHLWRIVVQNFINSLKPRPFRGNHMGKDYAGNIYYEIPADPSRGKRKPCRWYDPPKGNDFQDPIPAEWESWLRMRRQDPPTEEEIKHNLAIAKLKQENAAKIEAKRLLDGGSLPITPERGAQSFPTYSDYYGGDPDNEYRKK</sequence>
<gene>
    <name evidence="3 4 5" type="primary">LOC106124883</name>
</gene>